<evidence type="ECO:0000256" key="1">
    <source>
        <dbReference type="SAM" id="Phobius"/>
    </source>
</evidence>
<name>A0ABS8LUZ1_9FLAO</name>
<evidence type="ECO:0000313" key="2">
    <source>
        <dbReference type="EMBL" id="MCC9016400.1"/>
    </source>
</evidence>
<feature type="transmembrane region" description="Helical" evidence="1">
    <location>
        <begin position="92"/>
        <end position="112"/>
    </location>
</feature>
<dbReference type="RefSeq" id="WP_229998401.1">
    <property type="nucleotide sequence ID" value="NZ_JAJJMN010000001.1"/>
</dbReference>
<reference evidence="2" key="1">
    <citation type="submission" date="2021-11" db="EMBL/GenBank/DDBJ databases">
        <title>Description of novel Flavobacterium species.</title>
        <authorList>
            <person name="Saticioglu I.B."/>
            <person name="Ay H."/>
            <person name="Altun S."/>
            <person name="Duman M."/>
        </authorList>
    </citation>
    <scope>NUCLEOTIDE SEQUENCE</scope>
    <source>
        <strain evidence="2">F-126</strain>
    </source>
</reference>
<keyword evidence="1" id="KW-0812">Transmembrane</keyword>
<dbReference type="Proteomes" id="UP001430700">
    <property type="component" value="Unassembled WGS sequence"/>
</dbReference>
<keyword evidence="1" id="KW-0472">Membrane</keyword>
<organism evidence="2 3">
    <name type="scientific">Flavobacterium lipolyticum</name>
    <dbReference type="NCBI Taxonomy" id="2893754"/>
    <lineage>
        <taxon>Bacteria</taxon>
        <taxon>Pseudomonadati</taxon>
        <taxon>Bacteroidota</taxon>
        <taxon>Flavobacteriia</taxon>
        <taxon>Flavobacteriales</taxon>
        <taxon>Flavobacteriaceae</taxon>
        <taxon>Flavobacterium</taxon>
    </lineage>
</organism>
<evidence type="ECO:0000313" key="3">
    <source>
        <dbReference type="Proteomes" id="UP001430700"/>
    </source>
</evidence>
<feature type="transmembrane region" description="Helical" evidence="1">
    <location>
        <begin position="52"/>
        <end position="72"/>
    </location>
</feature>
<protein>
    <submittedName>
        <fullName evidence="2">Uncharacterized protein</fullName>
    </submittedName>
</protein>
<gene>
    <name evidence="2" type="ORF">LNQ34_01255</name>
</gene>
<sequence>MGKQHCNTMDDDVIFTSIWPLQGQIGTTVVLSADENPYKENIRPGSLTIVDVRFITIGLPYVVVVTHSALILDAVGYSRFSVVVPPGLFAGVRYVIVFTLVKTTGAGVPLLFRTSPHNFFFTVV</sequence>
<keyword evidence="1" id="KW-1133">Transmembrane helix</keyword>
<comment type="caution">
    <text evidence="2">The sequence shown here is derived from an EMBL/GenBank/DDBJ whole genome shotgun (WGS) entry which is preliminary data.</text>
</comment>
<dbReference type="EMBL" id="JAJJMN010000001">
    <property type="protein sequence ID" value="MCC9016400.1"/>
    <property type="molecule type" value="Genomic_DNA"/>
</dbReference>
<keyword evidence="3" id="KW-1185">Reference proteome</keyword>
<proteinExistence type="predicted"/>
<accession>A0ABS8LUZ1</accession>